<evidence type="ECO:0000256" key="9">
    <source>
        <dbReference type="ARBA" id="ARBA00022763"/>
    </source>
</evidence>
<keyword evidence="17" id="KW-1185">Reference proteome</keyword>
<comment type="cofactor">
    <cofactor evidence="1">
        <name>Mn(2+)</name>
        <dbReference type="ChEBI" id="CHEBI:29035"/>
    </cofactor>
</comment>
<proteinExistence type="inferred from homology"/>
<evidence type="ECO:0000256" key="10">
    <source>
        <dbReference type="ARBA" id="ARBA00022842"/>
    </source>
</evidence>
<comment type="catalytic activity">
    <reaction evidence="14">
        <text>DNA(n) + a 2'-deoxyribonucleoside 5'-triphosphate = DNA(n+1) + diphosphate</text>
        <dbReference type="Rhea" id="RHEA:22508"/>
        <dbReference type="Rhea" id="RHEA-COMP:17339"/>
        <dbReference type="Rhea" id="RHEA-COMP:17340"/>
        <dbReference type="ChEBI" id="CHEBI:33019"/>
        <dbReference type="ChEBI" id="CHEBI:61560"/>
        <dbReference type="ChEBI" id="CHEBI:173112"/>
        <dbReference type="EC" id="2.7.7.7"/>
    </reaction>
</comment>
<dbReference type="EMBL" id="JAIWYP010000003">
    <property type="protein sequence ID" value="KAH3851921.1"/>
    <property type="molecule type" value="Genomic_DNA"/>
</dbReference>
<dbReference type="AlphaFoldDB" id="A0A9D4L7L1"/>
<dbReference type="PANTHER" id="PTHR45873">
    <property type="entry name" value="DNA POLYMERASE ETA"/>
    <property type="match status" value="1"/>
</dbReference>
<dbReference type="PROSITE" id="PS50173">
    <property type="entry name" value="UMUC"/>
    <property type="match status" value="1"/>
</dbReference>
<dbReference type="GO" id="GO:0042276">
    <property type="term" value="P:error-prone translesion synthesis"/>
    <property type="evidence" value="ECO:0007669"/>
    <property type="project" value="TreeGrafter"/>
</dbReference>
<dbReference type="Pfam" id="PF00817">
    <property type="entry name" value="IMS"/>
    <property type="match status" value="1"/>
</dbReference>
<gene>
    <name evidence="16" type="ORF">DPMN_094408</name>
</gene>
<evidence type="ECO:0000256" key="12">
    <source>
        <dbReference type="ARBA" id="ARBA00023242"/>
    </source>
</evidence>
<keyword evidence="10" id="KW-0460">Magnesium</keyword>
<dbReference type="InterPro" id="IPR001126">
    <property type="entry name" value="UmuC"/>
</dbReference>
<dbReference type="Proteomes" id="UP000828390">
    <property type="component" value="Unassembled WGS sequence"/>
</dbReference>
<dbReference type="Pfam" id="PF21704">
    <property type="entry name" value="POLH-Rev1_HhH"/>
    <property type="match status" value="1"/>
</dbReference>
<dbReference type="FunFam" id="3.40.1170.60:FF:000003">
    <property type="entry name" value="DNA polymerase eta"/>
    <property type="match status" value="1"/>
</dbReference>
<evidence type="ECO:0000256" key="1">
    <source>
        <dbReference type="ARBA" id="ARBA00001936"/>
    </source>
</evidence>
<feature type="domain" description="UmuC" evidence="15">
    <location>
        <begin position="5"/>
        <end position="245"/>
    </location>
</feature>
<dbReference type="GO" id="GO:0005657">
    <property type="term" value="C:replication fork"/>
    <property type="evidence" value="ECO:0007669"/>
    <property type="project" value="TreeGrafter"/>
</dbReference>
<dbReference type="Gene3D" id="3.30.70.270">
    <property type="match status" value="1"/>
</dbReference>
<dbReference type="EC" id="2.7.7.7" evidence="5"/>
<evidence type="ECO:0000256" key="6">
    <source>
        <dbReference type="ARBA" id="ARBA00022679"/>
    </source>
</evidence>
<dbReference type="InterPro" id="IPR052230">
    <property type="entry name" value="DNA_polymerase_eta"/>
</dbReference>
<keyword evidence="8" id="KW-0479">Metal-binding</keyword>
<keyword evidence="7" id="KW-0548">Nucleotidyltransferase</keyword>
<dbReference type="GO" id="GO:0035861">
    <property type="term" value="C:site of double-strand break"/>
    <property type="evidence" value="ECO:0007669"/>
    <property type="project" value="TreeGrafter"/>
</dbReference>
<evidence type="ECO:0000256" key="14">
    <source>
        <dbReference type="ARBA" id="ARBA00049244"/>
    </source>
</evidence>
<dbReference type="Gene3D" id="3.30.1490.100">
    <property type="entry name" value="DNA polymerase, Y-family, little finger domain"/>
    <property type="match status" value="1"/>
</dbReference>
<evidence type="ECO:0000256" key="3">
    <source>
        <dbReference type="ARBA" id="ARBA00004123"/>
    </source>
</evidence>
<dbReference type="Gene3D" id="1.10.150.20">
    <property type="entry name" value="5' to 3' exonuclease, C-terminal subdomain"/>
    <property type="match status" value="1"/>
</dbReference>
<feature type="non-terminal residue" evidence="16">
    <location>
        <position position="1"/>
    </location>
</feature>
<organism evidence="16 17">
    <name type="scientific">Dreissena polymorpha</name>
    <name type="common">Zebra mussel</name>
    <name type="synonym">Mytilus polymorpha</name>
    <dbReference type="NCBI Taxonomy" id="45954"/>
    <lineage>
        <taxon>Eukaryota</taxon>
        <taxon>Metazoa</taxon>
        <taxon>Spiralia</taxon>
        <taxon>Lophotrochozoa</taxon>
        <taxon>Mollusca</taxon>
        <taxon>Bivalvia</taxon>
        <taxon>Autobranchia</taxon>
        <taxon>Heteroconchia</taxon>
        <taxon>Euheterodonta</taxon>
        <taxon>Imparidentia</taxon>
        <taxon>Neoheterodontei</taxon>
        <taxon>Myida</taxon>
        <taxon>Dreissenoidea</taxon>
        <taxon>Dreissenidae</taxon>
        <taxon>Dreissena</taxon>
    </lineage>
</organism>
<dbReference type="GO" id="GO:0046872">
    <property type="term" value="F:metal ion binding"/>
    <property type="evidence" value="ECO:0007669"/>
    <property type="project" value="UniProtKB-KW"/>
</dbReference>
<evidence type="ECO:0000256" key="7">
    <source>
        <dbReference type="ARBA" id="ARBA00022695"/>
    </source>
</evidence>
<comment type="subcellular location">
    <subcellularLocation>
        <location evidence="3">Nucleus</location>
    </subcellularLocation>
</comment>
<reference evidence="16" key="1">
    <citation type="journal article" date="2019" name="bioRxiv">
        <title>The Genome of the Zebra Mussel, Dreissena polymorpha: A Resource for Invasive Species Research.</title>
        <authorList>
            <person name="McCartney M.A."/>
            <person name="Auch B."/>
            <person name="Kono T."/>
            <person name="Mallez S."/>
            <person name="Zhang Y."/>
            <person name="Obille A."/>
            <person name="Becker A."/>
            <person name="Abrahante J.E."/>
            <person name="Garbe J."/>
            <person name="Badalamenti J.P."/>
            <person name="Herman A."/>
            <person name="Mangelson H."/>
            <person name="Liachko I."/>
            <person name="Sullivan S."/>
            <person name="Sone E.D."/>
            <person name="Koren S."/>
            <person name="Silverstein K.A.T."/>
            <person name="Beckman K.B."/>
            <person name="Gohl D.M."/>
        </authorList>
    </citation>
    <scope>NUCLEOTIDE SEQUENCE</scope>
    <source>
        <strain evidence="16">Duluth1</strain>
        <tissue evidence="16">Whole animal</tissue>
    </source>
</reference>
<dbReference type="InterPro" id="IPR043128">
    <property type="entry name" value="Rev_trsase/Diguanyl_cyclase"/>
</dbReference>
<dbReference type="FunFam" id="1.10.150.20:FF:000014">
    <property type="entry name" value="Polymerase (DNA directed), eta"/>
    <property type="match status" value="1"/>
</dbReference>
<keyword evidence="11" id="KW-0234">DNA repair</keyword>
<evidence type="ECO:0000256" key="2">
    <source>
        <dbReference type="ARBA" id="ARBA00001946"/>
    </source>
</evidence>
<reference evidence="16" key="2">
    <citation type="submission" date="2020-11" db="EMBL/GenBank/DDBJ databases">
        <authorList>
            <person name="McCartney M.A."/>
            <person name="Auch B."/>
            <person name="Kono T."/>
            <person name="Mallez S."/>
            <person name="Becker A."/>
            <person name="Gohl D.M."/>
            <person name="Silverstein K.A.T."/>
            <person name="Koren S."/>
            <person name="Bechman K.B."/>
            <person name="Herman A."/>
            <person name="Abrahante J.E."/>
            <person name="Garbe J."/>
        </authorList>
    </citation>
    <scope>NUCLEOTIDE SEQUENCE</scope>
    <source>
        <strain evidence="16">Duluth1</strain>
        <tissue evidence="16">Whole animal</tissue>
    </source>
</reference>
<dbReference type="Gene3D" id="3.40.1170.60">
    <property type="match status" value="1"/>
</dbReference>
<dbReference type="PANTHER" id="PTHR45873:SF1">
    <property type="entry name" value="DNA POLYMERASE ETA"/>
    <property type="match status" value="1"/>
</dbReference>
<evidence type="ECO:0000256" key="8">
    <source>
        <dbReference type="ARBA" id="ARBA00022723"/>
    </source>
</evidence>
<protein>
    <recommendedName>
        <fullName evidence="13">DNA polymerase eta</fullName>
        <ecNumber evidence="5">2.7.7.7</ecNumber>
    </recommendedName>
</protein>
<dbReference type="GO" id="GO:0003887">
    <property type="term" value="F:DNA-directed DNA polymerase activity"/>
    <property type="evidence" value="ECO:0007669"/>
    <property type="project" value="UniProtKB-EC"/>
</dbReference>
<keyword evidence="9" id="KW-0227">DNA damage</keyword>
<name>A0A9D4L7L1_DREPO</name>
<comment type="cofactor">
    <cofactor evidence="2">
        <name>Mg(2+)</name>
        <dbReference type="ChEBI" id="CHEBI:18420"/>
    </cofactor>
</comment>
<dbReference type="GO" id="GO:0006281">
    <property type="term" value="P:DNA repair"/>
    <property type="evidence" value="ECO:0007669"/>
    <property type="project" value="UniProtKB-KW"/>
</dbReference>
<dbReference type="InterPro" id="IPR043502">
    <property type="entry name" value="DNA/RNA_pol_sf"/>
</dbReference>
<evidence type="ECO:0000313" key="17">
    <source>
        <dbReference type="Proteomes" id="UP000828390"/>
    </source>
</evidence>
<dbReference type="InterPro" id="IPR036775">
    <property type="entry name" value="DNA_pol_Y-fam_lit_finger_sf"/>
</dbReference>
<sequence>MERVVALVDMDCFYVQVEQRLNPALKGTPCAVVQYNPWKGGGIIAVSYEARAHGVTRQMRGDDARAKCPQINLVRVPQVRGKADLTKYREGGAEVIEVLSRFSDCVERASVDEAYIDLTVEVETRLAALGGAKVTEASLPNTHVAGHDREKDGKTLSDWLETTFNEATLEMHDRRLAVGAVIAEEMRQAVYEDTGFRCSAGIAHNKMLAKLACGFHKPNKQTILPHSQVPQLFKSLPIRKIRNLGGKMGTLVSEHLRVENMADLLVFSERALQQLLGEKNGSWLYSVCRGFDSEPVSARQLPKSIGCSKNFTGKNCLNTRDKVKFWLSELAKEVEERLIKDKHN</sequence>
<evidence type="ECO:0000256" key="11">
    <source>
        <dbReference type="ARBA" id="ARBA00023204"/>
    </source>
</evidence>
<dbReference type="GO" id="GO:0005634">
    <property type="term" value="C:nucleus"/>
    <property type="evidence" value="ECO:0007669"/>
    <property type="project" value="UniProtKB-SubCell"/>
</dbReference>
<comment type="caution">
    <text evidence="16">The sequence shown here is derived from an EMBL/GenBank/DDBJ whole genome shotgun (WGS) entry which is preliminary data.</text>
</comment>
<dbReference type="SUPFAM" id="SSF100879">
    <property type="entry name" value="Lesion bypass DNA polymerase (Y-family), little finger domain"/>
    <property type="match status" value="1"/>
</dbReference>
<dbReference type="GO" id="GO:0009411">
    <property type="term" value="P:response to UV"/>
    <property type="evidence" value="ECO:0007669"/>
    <property type="project" value="UniProtKB-ARBA"/>
</dbReference>
<evidence type="ECO:0000259" key="15">
    <source>
        <dbReference type="PROSITE" id="PS50173"/>
    </source>
</evidence>
<evidence type="ECO:0000256" key="13">
    <source>
        <dbReference type="ARBA" id="ARBA00044975"/>
    </source>
</evidence>
<evidence type="ECO:0000256" key="4">
    <source>
        <dbReference type="ARBA" id="ARBA00010945"/>
    </source>
</evidence>
<evidence type="ECO:0000256" key="5">
    <source>
        <dbReference type="ARBA" id="ARBA00012417"/>
    </source>
</evidence>
<keyword evidence="12" id="KW-0539">Nucleus</keyword>
<accession>A0A9D4L7L1</accession>
<evidence type="ECO:0000313" key="16">
    <source>
        <dbReference type="EMBL" id="KAH3851921.1"/>
    </source>
</evidence>
<keyword evidence="6" id="KW-0808">Transferase</keyword>
<dbReference type="GO" id="GO:0003684">
    <property type="term" value="F:damaged DNA binding"/>
    <property type="evidence" value="ECO:0007669"/>
    <property type="project" value="InterPro"/>
</dbReference>
<comment type="similarity">
    <text evidence="4">Belongs to the DNA polymerase type-Y family.</text>
</comment>
<dbReference type="SUPFAM" id="SSF56672">
    <property type="entry name" value="DNA/RNA polymerases"/>
    <property type="match status" value="1"/>
</dbReference>